<accession>A0A3D8J2S8</accession>
<evidence type="ECO:0000313" key="2">
    <source>
        <dbReference type="EMBL" id="RDU71798.1"/>
    </source>
</evidence>
<name>A0A3D8J2S8_9HELI</name>
<evidence type="ECO:0000313" key="3">
    <source>
        <dbReference type="Proteomes" id="UP000257045"/>
    </source>
</evidence>
<reference evidence="2 3" key="1">
    <citation type="submission" date="2018-04" db="EMBL/GenBank/DDBJ databases">
        <title>Novel Campyloabacter and Helicobacter Species and Strains.</title>
        <authorList>
            <person name="Mannion A.J."/>
            <person name="Shen Z."/>
            <person name="Fox J.G."/>
        </authorList>
    </citation>
    <scope>NUCLEOTIDE SEQUENCE [LARGE SCALE GENOMIC DNA]</scope>
    <source>
        <strain evidence="2 3">MIT 04-9366</strain>
    </source>
</reference>
<feature type="transmembrane region" description="Helical" evidence="1">
    <location>
        <begin position="60"/>
        <end position="81"/>
    </location>
</feature>
<evidence type="ECO:0008006" key="4">
    <source>
        <dbReference type="Google" id="ProtNLM"/>
    </source>
</evidence>
<gene>
    <name evidence="2" type="ORF">CQA58_01785</name>
</gene>
<protein>
    <recommendedName>
        <fullName evidence="4">Cobalt ABC transporter permease</fullName>
    </recommendedName>
</protein>
<proteinExistence type="predicted"/>
<organism evidence="2 3">
    <name type="scientific">Helicobacter brantae</name>
    <dbReference type="NCBI Taxonomy" id="375927"/>
    <lineage>
        <taxon>Bacteria</taxon>
        <taxon>Pseudomonadati</taxon>
        <taxon>Campylobacterota</taxon>
        <taxon>Epsilonproteobacteria</taxon>
        <taxon>Campylobacterales</taxon>
        <taxon>Helicobacteraceae</taxon>
        <taxon>Helicobacter</taxon>
    </lineage>
</organism>
<keyword evidence="1" id="KW-0812">Transmembrane</keyword>
<dbReference type="Proteomes" id="UP000257045">
    <property type="component" value="Unassembled WGS sequence"/>
</dbReference>
<dbReference type="AlphaFoldDB" id="A0A3D8J2S8"/>
<feature type="transmembrane region" description="Helical" evidence="1">
    <location>
        <begin position="87"/>
        <end position="107"/>
    </location>
</feature>
<keyword evidence="1" id="KW-0472">Membrane</keyword>
<evidence type="ECO:0000256" key="1">
    <source>
        <dbReference type="SAM" id="Phobius"/>
    </source>
</evidence>
<keyword evidence="3" id="KW-1185">Reference proteome</keyword>
<feature type="transmembrane region" description="Helical" evidence="1">
    <location>
        <begin position="20"/>
        <end position="53"/>
    </location>
</feature>
<comment type="caution">
    <text evidence="2">The sequence shown here is derived from an EMBL/GenBank/DDBJ whole genome shotgun (WGS) entry which is preliminary data.</text>
</comment>
<sequence length="223" mass="25431">MCGSSEIYLKIYAKSSMKKPFFYFVILVVFDCLVFFDFSPFLLLVALYGVLVLSKNLKKTLLWLLFLNLFIALWVGVLWVFGDRGEAIVVLMRANCIIALSLGLFFGRDFLFIAQSLQSFLPKKMNFLILMSSKMMSELRVEIEKAKYTLKVRTCGRGGFAFLCHSYGYLIGKIICLGLQKAQKIGAMLEVRGYNGHFYALREERVEVKDWGLVLAMIVSVVC</sequence>
<dbReference type="EMBL" id="NXLV01000002">
    <property type="protein sequence ID" value="RDU71798.1"/>
    <property type="molecule type" value="Genomic_DNA"/>
</dbReference>
<keyword evidence="1" id="KW-1133">Transmembrane helix</keyword>